<sequence>MIDKLYDRFKKDFSKFLVGMEKTFDEVWQEFLQEMTLKKAEIESKIEGLEKNKSTLEDEEKTLISDISKLSNNKLKLSAAIDELEKRNKSVSEELLKNTEKIEELKNKDSILKSKEEELGLKEITQKAKDDSIREREARINSIFNKINS</sequence>
<protein>
    <submittedName>
        <fullName evidence="2">Uncharacterized protein</fullName>
    </submittedName>
</protein>
<keyword evidence="1" id="KW-0175">Coiled coil</keyword>
<accession>A0A6M3IQ25</accession>
<name>A0A6M3IQ25_9ZZZZ</name>
<dbReference type="AlphaFoldDB" id="A0A6M3IQ25"/>
<evidence type="ECO:0000256" key="1">
    <source>
        <dbReference type="SAM" id="Coils"/>
    </source>
</evidence>
<organism evidence="2">
    <name type="scientific">viral metagenome</name>
    <dbReference type="NCBI Taxonomy" id="1070528"/>
    <lineage>
        <taxon>unclassified sequences</taxon>
        <taxon>metagenomes</taxon>
        <taxon>organismal metagenomes</taxon>
    </lineage>
</organism>
<evidence type="ECO:0000313" key="2">
    <source>
        <dbReference type="EMBL" id="QJA58502.1"/>
    </source>
</evidence>
<dbReference type="EMBL" id="MT141326">
    <property type="protein sequence ID" value="QJA58502.1"/>
    <property type="molecule type" value="Genomic_DNA"/>
</dbReference>
<reference evidence="2" key="1">
    <citation type="submission" date="2020-03" db="EMBL/GenBank/DDBJ databases">
        <title>The deep terrestrial virosphere.</title>
        <authorList>
            <person name="Holmfeldt K."/>
            <person name="Nilsson E."/>
            <person name="Simone D."/>
            <person name="Lopez-Fernandez M."/>
            <person name="Wu X."/>
            <person name="de Brujin I."/>
            <person name="Lundin D."/>
            <person name="Andersson A."/>
            <person name="Bertilsson S."/>
            <person name="Dopson M."/>
        </authorList>
    </citation>
    <scope>NUCLEOTIDE SEQUENCE</scope>
    <source>
        <strain evidence="2">MM415B01444</strain>
    </source>
</reference>
<proteinExistence type="predicted"/>
<gene>
    <name evidence="2" type="ORF">MM415B01444_0024</name>
</gene>
<feature type="coiled-coil region" evidence="1">
    <location>
        <begin position="32"/>
        <end position="108"/>
    </location>
</feature>